<keyword evidence="1" id="KW-0812">Transmembrane</keyword>
<feature type="transmembrane region" description="Helical" evidence="1">
    <location>
        <begin position="83"/>
        <end position="101"/>
    </location>
</feature>
<dbReference type="InterPro" id="IPR047928">
    <property type="entry name" value="Perm_prefix_1"/>
</dbReference>
<dbReference type="EMBL" id="JAESWA010000019">
    <property type="protein sequence ID" value="MBL4931406.1"/>
    <property type="molecule type" value="Genomic_DNA"/>
</dbReference>
<keyword evidence="3" id="KW-1185">Reference proteome</keyword>
<organism evidence="2 3">
    <name type="scientific">Clostridium paridis</name>
    <dbReference type="NCBI Taxonomy" id="2803863"/>
    <lineage>
        <taxon>Bacteria</taxon>
        <taxon>Bacillati</taxon>
        <taxon>Bacillota</taxon>
        <taxon>Clostridia</taxon>
        <taxon>Eubacteriales</taxon>
        <taxon>Clostridiaceae</taxon>
        <taxon>Clostridium</taxon>
    </lineage>
</organism>
<feature type="transmembrane region" description="Helical" evidence="1">
    <location>
        <begin position="237"/>
        <end position="259"/>
    </location>
</feature>
<protein>
    <submittedName>
        <fullName evidence="2">VanZ family protein</fullName>
    </submittedName>
</protein>
<comment type="caution">
    <text evidence="2">The sequence shown here is derived from an EMBL/GenBank/DDBJ whole genome shotgun (WGS) entry which is preliminary data.</text>
</comment>
<proteinExistence type="predicted"/>
<evidence type="ECO:0000313" key="3">
    <source>
        <dbReference type="Proteomes" id="UP000623681"/>
    </source>
</evidence>
<evidence type="ECO:0000313" key="2">
    <source>
        <dbReference type="EMBL" id="MBL4931406.1"/>
    </source>
</evidence>
<dbReference type="AlphaFoldDB" id="A0A937K2G4"/>
<reference evidence="2" key="1">
    <citation type="submission" date="2021-01" db="EMBL/GenBank/DDBJ databases">
        <title>Genome public.</title>
        <authorList>
            <person name="Liu C."/>
            <person name="Sun Q."/>
        </authorList>
    </citation>
    <scope>NUCLEOTIDE SEQUENCE</scope>
    <source>
        <strain evidence="2">YIM B02565</strain>
    </source>
</reference>
<feature type="transmembrane region" description="Helical" evidence="1">
    <location>
        <begin position="107"/>
        <end position="125"/>
    </location>
</feature>
<feature type="transmembrane region" description="Helical" evidence="1">
    <location>
        <begin position="301"/>
        <end position="318"/>
    </location>
</feature>
<keyword evidence="1" id="KW-0472">Membrane</keyword>
<keyword evidence="1" id="KW-1133">Transmembrane helix</keyword>
<feature type="transmembrane region" description="Helical" evidence="1">
    <location>
        <begin position="212"/>
        <end position="230"/>
    </location>
</feature>
<sequence length="321" mass="36811">MKEIDDYIESLYKNSKENSKEIEELKDDMKTHLIETIEELKREGNSQSESIKIALDRFGETAVLEDELSEVVPIYKKGMNSTLLLAIGALVILFSLIILLISEGSFGGLKGIIVVFLLPPAYLIIRSATLKNQTKSEHDFSMSTELYKFIYIYYISVLIGTMLFPIYNYPCFRDPVQFDIGLIPIKWTIDNISTSLQHGITLDHILLGRLRMIALFMPLGFLAPIISAKFKSIKSTLLLGTKVYLSISLAHIFLCLVGLSENIFIIMSFDILFLYLIGVFLGHFLFSFLNKKRYLSFYKNLIILCSFITITFYFYIFLLRN</sequence>
<dbReference type="NCBIfam" id="NF038403">
    <property type="entry name" value="perm_prefix_1"/>
    <property type="match status" value="1"/>
</dbReference>
<accession>A0A937K2G4</accession>
<gene>
    <name evidence="2" type="ORF">JK634_06280</name>
</gene>
<evidence type="ECO:0000256" key="1">
    <source>
        <dbReference type="SAM" id="Phobius"/>
    </source>
</evidence>
<dbReference type="Proteomes" id="UP000623681">
    <property type="component" value="Unassembled WGS sequence"/>
</dbReference>
<dbReference type="RefSeq" id="WP_202766786.1">
    <property type="nucleotide sequence ID" value="NZ_JAESWA010000019.1"/>
</dbReference>
<feature type="transmembrane region" description="Helical" evidence="1">
    <location>
        <begin position="265"/>
        <end position="289"/>
    </location>
</feature>
<feature type="transmembrane region" description="Helical" evidence="1">
    <location>
        <begin position="146"/>
        <end position="167"/>
    </location>
</feature>
<name>A0A937K2G4_9CLOT</name>